<accession>A0A1H7HUU3</accession>
<keyword evidence="1" id="KW-0472">Membrane</keyword>
<keyword evidence="1" id="KW-1133">Transmembrane helix</keyword>
<evidence type="ECO:0000313" key="3">
    <source>
        <dbReference type="Proteomes" id="UP000198677"/>
    </source>
</evidence>
<keyword evidence="1" id="KW-0812">Transmembrane</keyword>
<dbReference type="AlphaFoldDB" id="A0A1H7HUU3"/>
<evidence type="ECO:0000313" key="2">
    <source>
        <dbReference type="EMBL" id="SEK54133.1"/>
    </source>
</evidence>
<proteinExistence type="predicted"/>
<reference evidence="3" key="1">
    <citation type="submission" date="2016-10" db="EMBL/GenBank/DDBJ databases">
        <authorList>
            <person name="Varghese N."/>
            <person name="Submissions S."/>
        </authorList>
    </citation>
    <scope>NUCLEOTIDE SEQUENCE [LARGE SCALE GENOMIC DNA]</scope>
    <source>
        <strain evidence="3">DSM 44675</strain>
    </source>
</reference>
<evidence type="ECO:0000256" key="1">
    <source>
        <dbReference type="SAM" id="Phobius"/>
    </source>
</evidence>
<protein>
    <submittedName>
        <fullName evidence="2">Uncharacterized protein</fullName>
    </submittedName>
</protein>
<dbReference type="EMBL" id="FOAW01000002">
    <property type="protein sequence ID" value="SEK54133.1"/>
    <property type="molecule type" value="Genomic_DNA"/>
</dbReference>
<keyword evidence="3" id="KW-1185">Reference proteome</keyword>
<organism evidence="2 3">
    <name type="scientific">Rhodococcus maanshanensis</name>
    <dbReference type="NCBI Taxonomy" id="183556"/>
    <lineage>
        <taxon>Bacteria</taxon>
        <taxon>Bacillati</taxon>
        <taxon>Actinomycetota</taxon>
        <taxon>Actinomycetes</taxon>
        <taxon>Mycobacteriales</taxon>
        <taxon>Nocardiaceae</taxon>
        <taxon>Rhodococcus</taxon>
    </lineage>
</organism>
<sequence length="36" mass="3836">MSNDHNRQETAVKTVAIISLVAITLTAAPILVALIF</sequence>
<name>A0A1H7HUU3_9NOCA</name>
<gene>
    <name evidence="2" type="ORF">SAMN05444583_102236</name>
</gene>
<feature type="transmembrane region" description="Helical" evidence="1">
    <location>
        <begin position="12"/>
        <end position="35"/>
    </location>
</feature>
<dbReference type="Proteomes" id="UP000198677">
    <property type="component" value="Unassembled WGS sequence"/>
</dbReference>